<gene>
    <name evidence="6" type="ORF">P873_11715</name>
</gene>
<keyword evidence="4" id="KW-0472">Membrane</keyword>
<dbReference type="GO" id="GO:0046983">
    <property type="term" value="F:protein dimerization activity"/>
    <property type="evidence" value="ECO:0007669"/>
    <property type="project" value="InterPro"/>
</dbReference>
<dbReference type="SMART" id="SM00387">
    <property type="entry name" value="HATPase_c"/>
    <property type="match status" value="1"/>
</dbReference>
<sequence>MTARLSTEKPAPPAHRPAIELAYLVFVFLPLFFWPQHPARALWTSLLAVALFVPMFVAFHRDPVRWRGLIAVVAALGFALIPLNPGGNTFVIYAVAMAGVVLRPRTAVALAIALLAATAAEFVFVMPNLGLALGYIVMISVIASLVLVGVLVERDRTRRNAELKLSQEEVARLAALAERERIGRDLHDLLGHTLSVVALKCELAGRLVGPDPDAARRQIGEVETVARQALAQVREAVVGIRAAGLQAELAAARLALLSAEIRLDQQLAPVELPAAVESTLAMALREAVTNVIRHAGARRVEVELRADAGGMRLAIADDGRGGVGRAGNGLAGMGERLAALGGALEIDSPPGGGTRLLLRLPPTALTLASGTYPVGTGTDPVGKPS</sequence>
<dbReference type="EMBL" id="AWXU01000039">
    <property type="protein sequence ID" value="KFN49225.1"/>
    <property type="molecule type" value="Genomic_DNA"/>
</dbReference>
<comment type="caution">
    <text evidence="6">The sequence shown here is derived from an EMBL/GenBank/DDBJ whole genome shotgun (WGS) entry which is preliminary data.</text>
</comment>
<dbReference type="OrthoDB" id="9797605at2"/>
<dbReference type="Pfam" id="PF07730">
    <property type="entry name" value="HisKA_3"/>
    <property type="match status" value="1"/>
</dbReference>
<evidence type="ECO:0000256" key="4">
    <source>
        <dbReference type="SAM" id="Phobius"/>
    </source>
</evidence>
<dbReference type="GO" id="GO:0016020">
    <property type="term" value="C:membrane"/>
    <property type="evidence" value="ECO:0007669"/>
    <property type="project" value="InterPro"/>
</dbReference>
<evidence type="ECO:0000313" key="6">
    <source>
        <dbReference type="EMBL" id="KFN49225.1"/>
    </source>
</evidence>
<feature type="domain" description="Histidine kinase/HSP90-like ATPase" evidence="5">
    <location>
        <begin position="275"/>
        <end position="364"/>
    </location>
</feature>
<dbReference type="RefSeq" id="WP_051240128.1">
    <property type="nucleotide sequence ID" value="NZ_AUFF01000013.1"/>
</dbReference>
<dbReference type="AlphaFoldDB" id="A0A091BXZ5"/>
<dbReference type="STRING" id="1121013.GCA_000426365_02761"/>
<protein>
    <recommendedName>
        <fullName evidence="5">Histidine kinase/HSP90-like ATPase domain-containing protein</fullName>
    </recommendedName>
</protein>
<dbReference type="Gene3D" id="1.20.5.1930">
    <property type="match status" value="1"/>
</dbReference>
<dbReference type="CDD" id="cd16917">
    <property type="entry name" value="HATPase_UhpB-NarQ-NarX-like"/>
    <property type="match status" value="1"/>
</dbReference>
<evidence type="ECO:0000259" key="5">
    <source>
        <dbReference type="SMART" id="SM00387"/>
    </source>
</evidence>
<name>A0A091BXZ5_9GAMM</name>
<dbReference type="InterPro" id="IPR036890">
    <property type="entry name" value="HATPase_C_sf"/>
</dbReference>
<evidence type="ECO:0000256" key="3">
    <source>
        <dbReference type="ARBA" id="ARBA00023012"/>
    </source>
</evidence>
<keyword evidence="4" id="KW-1133">Transmembrane helix</keyword>
<dbReference type="GO" id="GO:0000155">
    <property type="term" value="F:phosphorelay sensor kinase activity"/>
    <property type="evidence" value="ECO:0007669"/>
    <property type="project" value="InterPro"/>
</dbReference>
<evidence type="ECO:0000256" key="2">
    <source>
        <dbReference type="ARBA" id="ARBA00022777"/>
    </source>
</evidence>
<dbReference type="eggNOG" id="COG4585">
    <property type="taxonomic scope" value="Bacteria"/>
</dbReference>
<dbReference type="InterPro" id="IPR050482">
    <property type="entry name" value="Sensor_HK_TwoCompSys"/>
</dbReference>
<feature type="transmembrane region" description="Helical" evidence="4">
    <location>
        <begin position="14"/>
        <end position="34"/>
    </location>
</feature>
<dbReference type="SUPFAM" id="SSF55874">
    <property type="entry name" value="ATPase domain of HSP90 chaperone/DNA topoisomerase II/histidine kinase"/>
    <property type="match status" value="1"/>
</dbReference>
<feature type="transmembrane region" description="Helical" evidence="4">
    <location>
        <begin position="132"/>
        <end position="152"/>
    </location>
</feature>
<keyword evidence="3" id="KW-0902">Two-component regulatory system</keyword>
<evidence type="ECO:0000256" key="1">
    <source>
        <dbReference type="ARBA" id="ARBA00022679"/>
    </source>
</evidence>
<feature type="transmembrane region" description="Helical" evidence="4">
    <location>
        <begin position="41"/>
        <end position="60"/>
    </location>
</feature>
<dbReference type="InterPro" id="IPR011712">
    <property type="entry name" value="Sig_transdc_His_kin_sub3_dim/P"/>
</dbReference>
<dbReference type="Gene3D" id="3.30.565.10">
    <property type="entry name" value="Histidine kinase-like ATPase, C-terminal domain"/>
    <property type="match status" value="1"/>
</dbReference>
<dbReference type="PANTHER" id="PTHR24421:SF63">
    <property type="entry name" value="SENSOR HISTIDINE KINASE DESK"/>
    <property type="match status" value="1"/>
</dbReference>
<dbReference type="InterPro" id="IPR003594">
    <property type="entry name" value="HATPase_dom"/>
</dbReference>
<reference evidence="6 7" key="1">
    <citation type="submission" date="2013-09" db="EMBL/GenBank/DDBJ databases">
        <title>Genome sequencing of Arenimonas composti.</title>
        <authorList>
            <person name="Chen F."/>
            <person name="Wang G."/>
        </authorList>
    </citation>
    <scope>NUCLEOTIDE SEQUENCE [LARGE SCALE GENOMIC DNA]</scope>
    <source>
        <strain evidence="6 7">TR7-09</strain>
    </source>
</reference>
<organism evidence="6 7">
    <name type="scientific">Arenimonas composti TR7-09 = DSM 18010</name>
    <dbReference type="NCBI Taxonomy" id="1121013"/>
    <lineage>
        <taxon>Bacteria</taxon>
        <taxon>Pseudomonadati</taxon>
        <taxon>Pseudomonadota</taxon>
        <taxon>Gammaproteobacteria</taxon>
        <taxon>Lysobacterales</taxon>
        <taxon>Lysobacteraceae</taxon>
        <taxon>Arenimonas</taxon>
    </lineage>
</organism>
<feature type="transmembrane region" description="Helical" evidence="4">
    <location>
        <begin position="66"/>
        <end position="95"/>
    </location>
</feature>
<keyword evidence="1" id="KW-0808">Transferase</keyword>
<dbReference type="Proteomes" id="UP000029391">
    <property type="component" value="Unassembled WGS sequence"/>
</dbReference>
<dbReference type="PANTHER" id="PTHR24421">
    <property type="entry name" value="NITRATE/NITRITE SENSOR PROTEIN NARX-RELATED"/>
    <property type="match status" value="1"/>
</dbReference>
<keyword evidence="7" id="KW-1185">Reference proteome</keyword>
<keyword evidence="2" id="KW-0418">Kinase</keyword>
<feature type="transmembrane region" description="Helical" evidence="4">
    <location>
        <begin position="107"/>
        <end position="126"/>
    </location>
</feature>
<keyword evidence="4" id="KW-0812">Transmembrane</keyword>
<dbReference type="Pfam" id="PF02518">
    <property type="entry name" value="HATPase_c"/>
    <property type="match status" value="1"/>
</dbReference>
<evidence type="ECO:0000313" key="7">
    <source>
        <dbReference type="Proteomes" id="UP000029391"/>
    </source>
</evidence>
<proteinExistence type="predicted"/>
<accession>A0A091BXZ5</accession>